<evidence type="ECO:0000256" key="2">
    <source>
        <dbReference type="SAM" id="Phobius"/>
    </source>
</evidence>
<feature type="transmembrane region" description="Helical" evidence="2">
    <location>
        <begin position="97"/>
        <end position="115"/>
    </location>
</feature>
<protein>
    <recommendedName>
        <fullName evidence="5">Protein tincar</fullName>
    </recommendedName>
</protein>
<evidence type="ECO:0000256" key="1">
    <source>
        <dbReference type="SAM" id="MobiDB-lite"/>
    </source>
</evidence>
<proteinExistence type="predicted"/>
<feature type="compositionally biased region" description="Pro residues" evidence="1">
    <location>
        <begin position="604"/>
        <end position="613"/>
    </location>
</feature>
<feature type="transmembrane region" description="Helical" evidence="2">
    <location>
        <begin position="205"/>
        <end position="226"/>
    </location>
</feature>
<evidence type="ECO:0000313" key="4">
    <source>
        <dbReference type="Proteomes" id="UP001075354"/>
    </source>
</evidence>
<feature type="transmembrane region" description="Helical" evidence="2">
    <location>
        <begin position="246"/>
        <end position="267"/>
    </location>
</feature>
<keyword evidence="2" id="KW-1133">Transmembrane helix</keyword>
<gene>
    <name evidence="3" type="ORF">ONE63_002878</name>
</gene>
<feature type="compositionally biased region" description="Low complexity" evidence="1">
    <location>
        <begin position="660"/>
        <end position="678"/>
    </location>
</feature>
<reference evidence="3" key="1">
    <citation type="submission" date="2022-12" db="EMBL/GenBank/DDBJ databases">
        <title>Chromosome-level genome assembly of the bean flower thrips Megalurothrips usitatus.</title>
        <authorList>
            <person name="Ma L."/>
            <person name="Liu Q."/>
            <person name="Li H."/>
            <person name="Cai W."/>
        </authorList>
    </citation>
    <scope>NUCLEOTIDE SEQUENCE</scope>
    <source>
        <strain evidence="3">Cailab_2022a</strain>
    </source>
</reference>
<feature type="region of interest" description="Disordered" evidence="1">
    <location>
        <begin position="442"/>
        <end position="678"/>
    </location>
</feature>
<keyword evidence="2" id="KW-0472">Membrane</keyword>
<dbReference type="PANTHER" id="PTHR21579">
    <property type="entry name" value="PROTEIN TINCAR"/>
    <property type="match status" value="1"/>
</dbReference>
<sequence>MAMIGSMTTPAPSTSPTALGGVLGAALNGRVAPLFLLDRGLRAWAFPASEMQDAESWATLSPELANYGLALLVYAVRYPAVFWRANKTFGTLFSIQLVANGAQSVLGFLGASALYKVQVFGGREAAAGAAALRAMRGLGPPGPPGHPDADDALVLSPAITLGLVCMASLLVLASSLVLYLYGYGRLHAFLQTETLKRVVRVRPRSHGWVCFTHCAALCVLVCAVVVQAPLVSDWLVLYRGTLDTAVLVTLCACILHLLCWVVMWLLLTVKHNWSFKLRVTVARAVVRSARSVRLCTDLELLDEQRGPGGAAAAVEPLIVVGNGRSYTVSDPEPRNAILGLIAKGQQDRRNRNSVHGGSAAASATASATASAATSKHGVYWLRPGGACGPEEGEAWMGRKASKPKVTFDESTTNSRGRQGGHAPVVDDGDYALLQELPLVTGEPSAAASQTQGRETQQQAQAGPGGPGRDYEDPSPLLTPEPLTAASDFDDETLGLLPDPDLDDLPPPPPNVSRALLPHLTSGTGPGSAASVSDRSEASSSGGDSSGCTSGSATLTGGSASAGSPPLHGHRSDHSSHSDTSGVHSSSSNKLYEQVHPHLQQHLPPHLPPPPPYPQQQQQQQARRANSVADLCLEHLEPGRPQPPQYKSFSLTRGVAPPGPTTAGVAGPAPPAAATTATSTAAALPVLKLQPQPQPIYSSIRKPSQGVTLRPPQPALDEDESPPPPAPPEPVRHQGLPGQTLQPVREVAEGGASGTAAANGVPATLHLNGHDDTVVIRRHKQAPAATQDGEEEKFGRATNMRMTSFTDQPDSSGYGYAGYAAYGFSSGSAATLPLPPPPTPPTAALPHCATLPANASMLQQHQQHQQQQQLASSCGNFVRQHSTIPTHHNGVLLYQPGPVGGVPRGLGHLAGLAPTSALGTSLGATCSSMSPALKYSLQQHLRSGGPGDTGGRGRDSASFSMTSTADGEYAH</sequence>
<dbReference type="Proteomes" id="UP001075354">
    <property type="component" value="Chromosome 13"/>
</dbReference>
<dbReference type="PANTHER" id="PTHR21579:SF20">
    <property type="entry name" value="PROTEIN TINCAR"/>
    <property type="match status" value="1"/>
</dbReference>
<feature type="compositionally biased region" description="Low complexity" evidence="1">
    <location>
        <begin position="577"/>
        <end position="587"/>
    </location>
</feature>
<feature type="compositionally biased region" description="Low complexity" evidence="1">
    <location>
        <begin position="527"/>
        <end position="563"/>
    </location>
</feature>
<comment type="caution">
    <text evidence="3">The sequence shown here is derived from an EMBL/GenBank/DDBJ whole genome shotgun (WGS) entry which is preliminary data.</text>
</comment>
<feature type="region of interest" description="Disordered" evidence="1">
    <location>
        <begin position="390"/>
        <end position="425"/>
    </location>
</feature>
<dbReference type="AlphaFoldDB" id="A0AAV7X5L2"/>
<dbReference type="EMBL" id="JAPTSV010000013">
    <property type="protein sequence ID" value="KAJ1521188.1"/>
    <property type="molecule type" value="Genomic_DNA"/>
</dbReference>
<evidence type="ECO:0000313" key="3">
    <source>
        <dbReference type="EMBL" id="KAJ1521188.1"/>
    </source>
</evidence>
<organism evidence="3 4">
    <name type="scientific">Megalurothrips usitatus</name>
    <name type="common">bean blossom thrips</name>
    <dbReference type="NCBI Taxonomy" id="439358"/>
    <lineage>
        <taxon>Eukaryota</taxon>
        <taxon>Metazoa</taxon>
        <taxon>Ecdysozoa</taxon>
        <taxon>Arthropoda</taxon>
        <taxon>Hexapoda</taxon>
        <taxon>Insecta</taxon>
        <taxon>Pterygota</taxon>
        <taxon>Neoptera</taxon>
        <taxon>Paraneoptera</taxon>
        <taxon>Thysanoptera</taxon>
        <taxon>Terebrantia</taxon>
        <taxon>Thripoidea</taxon>
        <taxon>Thripidae</taxon>
        <taxon>Megalurothrips</taxon>
    </lineage>
</organism>
<feature type="compositionally biased region" description="Low complexity" evidence="1">
    <location>
        <begin position="449"/>
        <end position="461"/>
    </location>
</feature>
<feature type="region of interest" description="Disordered" evidence="1">
    <location>
        <begin position="938"/>
        <end position="970"/>
    </location>
</feature>
<accession>A0AAV7X5L2</accession>
<keyword evidence="2" id="KW-0812">Transmembrane</keyword>
<evidence type="ECO:0008006" key="5">
    <source>
        <dbReference type="Google" id="ProtNLM"/>
    </source>
</evidence>
<dbReference type="InterPro" id="IPR053291">
    <property type="entry name" value="Ommatidial_diff-associated"/>
</dbReference>
<keyword evidence="4" id="KW-1185">Reference proteome</keyword>
<feature type="region of interest" description="Disordered" evidence="1">
    <location>
        <begin position="693"/>
        <end position="736"/>
    </location>
</feature>
<feature type="transmembrane region" description="Helical" evidence="2">
    <location>
        <begin position="158"/>
        <end position="184"/>
    </location>
</feature>
<name>A0AAV7X5L2_9NEOP</name>